<dbReference type="Proteomes" id="UP001310022">
    <property type="component" value="Unassembled WGS sequence"/>
</dbReference>
<feature type="compositionally biased region" description="Basic and acidic residues" evidence="6">
    <location>
        <begin position="412"/>
        <end position="423"/>
    </location>
</feature>
<dbReference type="RefSeq" id="WP_338237398.1">
    <property type="nucleotide sequence ID" value="NZ_BQKE01000001.1"/>
</dbReference>
<dbReference type="InterPro" id="IPR042120">
    <property type="entry name" value="MutL_C_dimsub"/>
</dbReference>
<feature type="region of interest" description="Disordered" evidence="6">
    <location>
        <begin position="383"/>
        <end position="451"/>
    </location>
</feature>
<protein>
    <recommendedName>
        <fullName evidence="2 5">DNA mismatch repair protein MutL</fullName>
    </recommendedName>
</protein>
<comment type="caution">
    <text evidence="9">The sequence shown here is derived from an EMBL/GenBank/DDBJ whole genome shotgun (WGS) entry which is preliminary data.</text>
</comment>
<dbReference type="PANTHER" id="PTHR10073">
    <property type="entry name" value="DNA MISMATCH REPAIR PROTEIN MLH, PMS, MUTL"/>
    <property type="match status" value="1"/>
</dbReference>
<dbReference type="SUPFAM" id="SSF118116">
    <property type="entry name" value="DNA mismatch repair protein MutL"/>
    <property type="match status" value="1"/>
</dbReference>
<keyword evidence="4 5" id="KW-0234">DNA repair</keyword>
<evidence type="ECO:0000256" key="5">
    <source>
        <dbReference type="HAMAP-Rule" id="MF_00149"/>
    </source>
</evidence>
<evidence type="ECO:0000259" key="8">
    <source>
        <dbReference type="SMART" id="SM01340"/>
    </source>
</evidence>
<dbReference type="GO" id="GO:0006298">
    <property type="term" value="P:mismatch repair"/>
    <property type="evidence" value="ECO:0007669"/>
    <property type="project" value="UniProtKB-UniRule"/>
</dbReference>
<dbReference type="Pfam" id="PF08676">
    <property type="entry name" value="MutL_C"/>
    <property type="match status" value="1"/>
</dbReference>
<comment type="similarity">
    <text evidence="1 5">Belongs to the DNA mismatch repair MutL/HexB family.</text>
</comment>
<evidence type="ECO:0000313" key="10">
    <source>
        <dbReference type="Proteomes" id="UP001310022"/>
    </source>
</evidence>
<evidence type="ECO:0000256" key="1">
    <source>
        <dbReference type="ARBA" id="ARBA00006082"/>
    </source>
</evidence>
<dbReference type="NCBIfam" id="TIGR00585">
    <property type="entry name" value="mutl"/>
    <property type="match status" value="1"/>
</dbReference>
<evidence type="ECO:0000256" key="6">
    <source>
        <dbReference type="SAM" id="MobiDB-lite"/>
    </source>
</evidence>
<organism evidence="9 10">
    <name type="scientific">Persicobacter diffluens</name>
    <dbReference type="NCBI Taxonomy" id="981"/>
    <lineage>
        <taxon>Bacteria</taxon>
        <taxon>Pseudomonadati</taxon>
        <taxon>Bacteroidota</taxon>
        <taxon>Cytophagia</taxon>
        <taxon>Cytophagales</taxon>
        <taxon>Persicobacteraceae</taxon>
        <taxon>Persicobacter</taxon>
    </lineage>
</organism>
<evidence type="ECO:0000256" key="3">
    <source>
        <dbReference type="ARBA" id="ARBA00022763"/>
    </source>
</evidence>
<dbReference type="InterPro" id="IPR038973">
    <property type="entry name" value="MutL/Mlh/Pms-like"/>
</dbReference>
<dbReference type="GO" id="GO:0016887">
    <property type="term" value="F:ATP hydrolysis activity"/>
    <property type="evidence" value="ECO:0007669"/>
    <property type="project" value="InterPro"/>
</dbReference>
<dbReference type="EMBL" id="BQKE01000001">
    <property type="protein sequence ID" value="GJM61978.1"/>
    <property type="molecule type" value="Genomic_DNA"/>
</dbReference>
<feature type="domain" description="DNA mismatch repair protein S5" evidence="8">
    <location>
        <begin position="209"/>
        <end position="327"/>
    </location>
</feature>
<evidence type="ECO:0000313" key="9">
    <source>
        <dbReference type="EMBL" id="GJM61978.1"/>
    </source>
</evidence>
<feature type="compositionally biased region" description="Polar residues" evidence="6">
    <location>
        <begin position="400"/>
        <end position="411"/>
    </location>
</feature>
<evidence type="ECO:0000256" key="2">
    <source>
        <dbReference type="ARBA" id="ARBA00021975"/>
    </source>
</evidence>
<dbReference type="AlphaFoldDB" id="A0AAN5AML5"/>
<dbReference type="InterPro" id="IPR020667">
    <property type="entry name" value="DNA_mismatch_repair_MutL"/>
</dbReference>
<dbReference type="SUPFAM" id="SSF54211">
    <property type="entry name" value="Ribosomal protein S5 domain 2-like"/>
    <property type="match status" value="1"/>
</dbReference>
<dbReference type="HAMAP" id="MF_00149">
    <property type="entry name" value="DNA_mis_repair"/>
    <property type="match status" value="1"/>
</dbReference>
<dbReference type="Pfam" id="PF13589">
    <property type="entry name" value="HATPase_c_3"/>
    <property type="match status" value="1"/>
</dbReference>
<dbReference type="SMART" id="SM01340">
    <property type="entry name" value="DNA_mis_repair"/>
    <property type="match status" value="1"/>
</dbReference>
<feature type="compositionally biased region" description="Polar residues" evidence="6">
    <location>
        <begin position="442"/>
        <end position="451"/>
    </location>
</feature>
<dbReference type="Gene3D" id="3.30.230.10">
    <property type="match status" value="1"/>
</dbReference>
<accession>A0AAN5AML5</accession>
<dbReference type="GO" id="GO:0005524">
    <property type="term" value="F:ATP binding"/>
    <property type="evidence" value="ECO:0007669"/>
    <property type="project" value="InterPro"/>
</dbReference>
<dbReference type="PANTHER" id="PTHR10073:SF12">
    <property type="entry name" value="DNA MISMATCH REPAIR PROTEIN MLH1"/>
    <property type="match status" value="1"/>
</dbReference>
<reference evidence="9 10" key="1">
    <citation type="submission" date="2021-12" db="EMBL/GenBank/DDBJ databases">
        <title>Genome sequencing of bacteria with rrn-lacking chromosome and rrn-plasmid.</title>
        <authorList>
            <person name="Anda M."/>
            <person name="Iwasaki W."/>
        </authorList>
    </citation>
    <scope>NUCLEOTIDE SEQUENCE [LARGE SCALE GENOMIC DNA]</scope>
    <source>
        <strain evidence="9 10">NBRC 15940</strain>
    </source>
</reference>
<dbReference type="SMART" id="SM00853">
    <property type="entry name" value="MutL_C"/>
    <property type="match status" value="1"/>
</dbReference>
<evidence type="ECO:0000259" key="7">
    <source>
        <dbReference type="SMART" id="SM00853"/>
    </source>
</evidence>
<feature type="domain" description="MutL C-terminal dimerisation" evidence="7">
    <location>
        <begin position="480"/>
        <end position="624"/>
    </location>
</feature>
<name>A0AAN5AML5_9BACT</name>
<keyword evidence="10" id="KW-1185">Reference proteome</keyword>
<dbReference type="InterPro" id="IPR014790">
    <property type="entry name" value="MutL_C"/>
</dbReference>
<dbReference type="Gene3D" id="3.30.565.10">
    <property type="entry name" value="Histidine kinase-like ATPase, C-terminal domain"/>
    <property type="match status" value="1"/>
</dbReference>
<dbReference type="InterPro" id="IPR037198">
    <property type="entry name" value="MutL_C_sf"/>
</dbReference>
<dbReference type="GO" id="GO:0030983">
    <property type="term" value="F:mismatched DNA binding"/>
    <property type="evidence" value="ECO:0007669"/>
    <property type="project" value="InterPro"/>
</dbReference>
<proteinExistence type="inferred from homology"/>
<dbReference type="FunFam" id="3.30.565.10:FF:000003">
    <property type="entry name" value="DNA mismatch repair endonuclease MutL"/>
    <property type="match status" value="1"/>
</dbReference>
<dbReference type="CDD" id="cd00782">
    <property type="entry name" value="MutL_Trans"/>
    <property type="match status" value="1"/>
</dbReference>
<keyword evidence="3 5" id="KW-0227">DNA damage</keyword>
<evidence type="ECO:0000256" key="4">
    <source>
        <dbReference type="ARBA" id="ARBA00023204"/>
    </source>
</evidence>
<dbReference type="InterPro" id="IPR002099">
    <property type="entry name" value="MutL/Mlh/PMS"/>
</dbReference>
<dbReference type="SUPFAM" id="SSF55874">
    <property type="entry name" value="ATPase domain of HSP90 chaperone/DNA topoisomerase II/histidine kinase"/>
    <property type="match status" value="1"/>
</dbReference>
<dbReference type="Gene3D" id="3.30.1540.20">
    <property type="entry name" value="MutL, C-terminal domain, dimerisation subdomain"/>
    <property type="match status" value="1"/>
</dbReference>
<dbReference type="GO" id="GO:0140664">
    <property type="term" value="F:ATP-dependent DNA damage sensor activity"/>
    <property type="evidence" value="ECO:0007669"/>
    <property type="project" value="InterPro"/>
</dbReference>
<comment type="function">
    <text evidence="5">This protein is involved in the repair of mismatches in DNA. It is required for dam-dependent methyl-directed DNA mismatch repair. May act as a 'molecular matchmaker', a protein that promotes the formation of a stable complex between two or more DNA-binding proteins in an ATP-dependent manner without itself being part of a final effector complex.</text>
</comment>
<dbReference type="InterPro" id="IPR042121">
    <property type="entry name" value="MutL_C_regsub"/>
</dbReference>
<dbReference type="InterPro" id="IPR014721">
    <property type="entry name" value="Ribsml_uS5_D2-typ_fold_subgr"/>
</dbReference>
<dbReference type="Pfam" id="PF01119">
    <property type="entry name" value="DNA_mis_repair"/>
    <property type="match status" value="1"/>
</dbReference>
<dbReference type="Gene3D" id="3.30.1370.100">
    <property type="entry name" value="MutL, C-terminal domain, regulatory subdomain"/>
    <property type="match status" value="1"/>
</dbReference>
<sequence length="665" mass="74138">MSDIIKLLPDALANQIAAGEVVQRPASVVKELMENAIDAGANEIQVIIKNAGKSLIQVIDNGKGMSPSDARMSFERHATSKISTSEDLFSIQTMGFRGEAIASIAAVAQVELKTKQEIDEVGTMILNEGSEFKEQNPVAAPQGTSFAVKNLFYNVPARRKFLKSNQVEQKHIIDDFQRLALAHPEIGFSLNLNDREVFKLPKSKLSQRIVNIFGKNHRRQLVPLEEEVPNLKITGYVGKPEGAKKTRGEQFIFVNNRFIKSSYLNHAITNAYEGLLNKDSFPFYVIFLEMDPGQIDINVHPTKTEIKFDDEKTVYAILQATVRQAIGSHHLAPALDFDSNVNFTPLLNIDASPEELDQEMISTKGKDDTPIEARDQEAASFIQSLGQQSEPKPAVKENNIFRSQANSSSWEKSFEAEGKRDDYAPMPEVVQKSAERPASYSHPASSTTSPQSITFESAANQMRKRDRLSSEFLDTEEIQHPFQVLNRYIGVSSNTGLMLIDQQAAHERVLYEKYAATLVTKTGSSQQFLFPQSIPLNVADYNLVLDLEEEIRHLGFDFDLKEGNVISLNGIPADCNTQGSGEQALFEGLLEQYKQNQQDLSLNRQDNIARAIAKRSSIKSGTRLTEEEMRNLLEQLFACANPNYAPNGQKTFSVLDGDKIGDLFQ</sequence>
<gene>
    <name evidence="5 9" type="primary">mutL</name>
    <name evidence="9" type="ORF">PEDI_25300</name>
</gene>
<dbReference type="InterPro" id="IPR013507">
    <property type="entry name" value="DNA_mismatch_S5_2-like"/>
</dbReference>
<dbReference type="GO" id="GO:0032300">
    <property type="term" value="C:mismatch repair complex"/>
    <property type="evidence" value="ECO:0007669"/>
    <property type="project" value="InterPro"/>
</dbReference>
<dbReference type="InterPro" id="IPR020568">
    <property type="entry name" value="Ribosomal_Su5_D2-typ_SF"/>
</dbReference>
<dbReference type="InterPro" id="IPR036890">
    <property type="entry name" value="HATPase_C_sf"/>
</dbReference>
<dbReference type="CDD" id="cd16926">
    <property type="entry name" value="HATPase_MutL-MLH-PMS-like"/>
    <property type="match status" value="1"/>
</dbReference>